<protein>
    <submittedName>
        <fullName evidence="1">SDR family oxidoreductase</fullName>
    </submittedName>
</protein>
<evidence type="ECO:0000313" key="2">
    <source>
        <dbReference type="Proteomes" id="UP000690515"/>
    </source>
</evidence>
<reference evidence="1 2" key="1">
    <citation type="submission" date="2021-04" db="EMBL/GenBank/DDBJ databases">
        <authorList>
            <person name="Pira H."/>
            <person name="Risdian C."/>
            <person name="Wink J."/>
        </authorList>
    </citation>
    <scope>NUCLEOTIDE SEQUENCE [LARGE SCALE GENOMIC DNA]</scope>
    <source>
        <strain evidence="1 2">WH53</strain>
    </source>
</reference>
<sequence length="230" mass="25280">MKTMLITGASRGLGLELVKHYARDNWQVIACCRQPESADELKTLAEQYPSISIEQVDILQEEDVQALAKKYKQQTIDLLFMNAGAYGPKGYHFNGISAEEWLNVLHVNSVAPFIFIKYFLDQVKQSELKQIALMSSKMGSIADNSSGGSYIYRSSKAALNAAAKSLAIDLAGDSIKVAIIHPGWVKTRMGGPNALIDTPTSIKGIKQVLDNYTLEKSGSFIAYDGQLISW</sequence>
<dbReference type="CDD" id="cd05325">
    <property type="entry name" value="carb_red_sniffer_like_SDR_c"/>
    <property type="match status" value="1"/>
</dbReference>
<dbReference type="Gene3D" id="3.40.50.720">
    <property type="entry name" value="NAD(P)-binding Rossmann-like Domain"/>
    <property type="match status" value="1"/>
</dbReference>
<gene>
    <name evidence="1" type="ORF">KCG35_02835</name>
</gene>
<accession>A0ABS5Z7F5</accession>
<proteinExistence type="predicted"/>
<dbReference type="InterPro" id="IPR052184">
    <property type="entry name" value="SDR_enzymes"/>
</dbReference>
<evidence type="ECO:0000313" key="1">
    <source>
        <dbReference type="EMBL" id="MBU2709986.1"/>
    </source>
</evidence>
<dbReference type="Pfam" id="PF00106">
    <property type="entry name" value="adh_short"/>
    <property type="match status" value="1"/>
</dbReference>
<dbReference type="PANTHER" id="PTHR45458:SF1">
    <property type="entry name" value="SHORT CHAIN DEHYDROGENASE"/>
    <property type="match status" value="1"/>
</dbReference>
<comment type="caution">
    <text evidence="1">The sequence shown here is derived from an EMBL/GenBank/DDBJ whole genome shotgun (WGS) entry which is preliminary data.</text>
</comment>
<name>A0ABS5Z7F5_9GAMM</name>
<dbReference type="InterPro" id="IPR036291">
    <property type="entry name" value="NAD(P)-bd_dom_sf"/>
</dbReference>
<dbReference type="RefSeq" id="WP_215818153.1">
    <property type="nucleotide sequence ID" value="NZ_JAGSOY010000004.1"/>
</dbReference>
<dbReference type="PRINTS" id="PR00081">
    <property type="entry name" value="GDHRDH"/>
</dbReference>
<dbReference type="InterPro" id="IPR002347">
    <property type="entry name" value="SDR_fam"/>
</dbReference>
<organism evidence="1 2">
    <name type="scientific">Zooshikella harenae</name>
    <dbReference type="NCBI Taxonomy" id="2827238"/>
    <lineage>
        <taxon>Bacteria</taxon>
        <taxon>Pseudomonadati</taxon>
        <taxon>Pseudomonadota</taxon>
        <taxon>Gammaproteobacteria</taxon>
        <taxon>Oceanospirillales</taxon>
        <taxon>Zooshikellaceae</taxon>
        <taxon>Zooshikella</taxon>
    </lineage>
</organism>
<dbReference type="PANTHER" id="PTHR45458">
    <property type="entry name" value="SHORT-CHAIN DEHYDROGENASE/REDUCTASE SDR"/>
    <property type="match status" value="1"/>
</dbReference>
<keyword evidence="2" id="KW-1185">Reference proteome</keyword>
<dbReference type="SUPFAM" id="SSF51735">
    <property type="entry name" value="NAD(P)-binding Rossmann-fold domains"/>
    <property type="match status" value="1"/>
</dbReference>
<dbReference type="Proteomes" id="UP000690515">
    <property type="component" value="Unassembled WGS sequence"/>
</dbReference>
<dbReference type="EMBL" id="JAGSOY010000004">
    <property type="protein sequence ID" value="MBU2709986.1"/>
    <property type="molecule type" value="Genomic_DNA"/>
</dbReference>